<proteinExistence type="predicted"/>
<keyword evidence="1" id="KW-0472">Membrane</keyword>
<evidence type="ECO:0000313" key="3">
    <source>
        <dbReference type="Proteomes" id="UP000317544"/>
    </source>
</evidence>
<gene>
    <name evidence="2" type="ORF">BUCNMO_140</name>
</gene>
<feature type="transmembrane region" description="Helical" evidence="1">
    <location>
        <begin position="20"/>
        <end position="43"/>
    </location>
</feature>
<dbReference type="EMBL" id="AP019379">
    <property type="protein sequence ID" value="BBI01155.1"/>
    <property type="molecule type" value="Genomic_DNA"/>
</dbReference>
<sequence length="66" mass="8211">MFILKLSNINLTNNSKEYNNFYYLRFVIYILNTYKLYILLLCINQTHHYKHYLYFTKIFTIIPHVI</sequence>
<evidence type="ECO:0000313" key="2">
    <source>
        <dbReference type="EMBL" id="BBI01155.1"/>
    </source>
</evidence>
<name>A0A455TA13_9GAMM</name>
<evidence type="ECO:0000256" key="1">
    <source>
        <dbReference type="SAM" id="Phobius"/>
    </source>
</evidence>
<reference evidence="2 3" key="1">
    <citation type="journal article" date="2019" name="Proc. Natl. Acad. Sci. U.S.A.">
        <title>Exaggeration and cooption of innate immunity for social defense.</title>
        <authorList>
            <person name="Kutsukake M."/>
            <person name="Moriyama M."/>
            <person name="Shigenobu S."/>
            <person name="Meng X.-Y."/>
            <person name="Nikoh N."/>
            <person name="Noda C."/>
            <person name="Kobayashi S."/>
            <person name="Fukatsu T."/>
        </authorList>
    </citation>
    <scope>NUCLEOTIDE SEQUENCE [LARGE SCALE GENOMIC DNA]</scope>
    <source>
        <strain evidence="2 3">Nmo</strain>
    </source>
</reference>
<keyword evidence="1" id="KW-0812">Transmembrane</keyword>
<protein>
    <submittedName>
        <fullName evidence="2">Uncharacterized protein</fullName>
    </submittedName>
</protein>
<dbReference type="Proteomes" id="UP000317544">
    <property type="component" value="Chromosome"/>
</dbReference>
<accession>A0A455TA13</accession>
<keyword evidence="3" id="KW-1185">Reference proteome</keyword>
<keyword evidence="1" id="KW-1133">Transmembrane helix</keyword>
<dbReference type="AlphaFoldDB" id="A0A455TA13"/>
<organism evidence="2 3">
    <name type="scientific">Buchnera aphidicola</name>
    <name type="common">Nipponaphis monzeni</name>
    <dbReference type="NCBI Taxonomy" id="2495405"/>
    <lineage>
        <taxon>Bacteria</taxon>
        <taxon>Pseudomonadati</taxon>
        <taxon>Pseudomonadota</taxon>
        <taxon>Gammaproteobacteria</taxon>
        <taxon>Enterobacterales</taxon>
        <taxon>Erwiniaceae</taxon>
        <taxon>Buchnera</taxon>
    </lineage>
</organism>